<feature type="binding site" evidence="1">
    <location>
        <position position="66"/>
    </location>
    <ligand>
        <name>Mg(2+)</name>
        <dbReference type="ChEBI" id="CHEBI:18420"/>
        <label>1</label>
    </ligand>
</feature>
<keyword evidence="3" id="KW-0378">Hydrolase</keyword>
<dbReference type="SUPFAM" id="SSF101478">
    <property type="entry name" value="ADP-ribosylglycohydrolase"/>
    <property type="match status" value="1"/>
</dbReference>
<dbReference type="Gene3D" id="1.10.4080.10">
    <property type="entry name" value="ADP-ribosylation/Crystallin J1"/>
    <property type="match status" value="1"/>
</dbReference>
<feature type="region of interest" description="Disordered" evidence="2">
    <location>
        <begin position="84"/>
        <end position="114"/>
    </location>
</feature>
<feature type="binding site" evidence="1">
    <location>
        <position position="348"/>
    </location>
    <ligand>
        <name>Mg(2+)</name>
        <dbReference type="ChEBI" id="CHEBI:18420"/>
        <label>1</label>
    </ligand>
</feature>
<keyword evidence="1" id="KW-0460">Magnesium</keyword>
<dbReference type="AlphaFoldDB" id="A0A239BL89"/>
<dbReference type="Pfam" id="PF03747">
    <property type="entry name" value="ADP_ribosyl_GH"/>
    <property type="match status" value="1"/>
</dbReference>
<dbReference type="InterPro" id="IPR050792">
    <property type="entry name" value="ADP-ribosylglycohydrolase"/>
</dbReference>
<gene>
    <name evidence="3" type="ORF">SAMN05216276_1003251</name>
</gene>
<proteinExistence type="predicted"/>
<keyword evidence="4" id="KW-1185">Reference proteome</keyword>
<sequence length="408" mass="43725">MRRSTDDLPEYRSRVRGCLLGGALGDALGAPVEFEPIRRIRKQYGLAGLTGLVADWRGEVGLITDDTQMTLFTVEGLIRADQITVDGPARETGATPDRPAREGETVAEEPPLTEETAAVRRAYLRWLDTQQHSAPLPVSSTSSAPSVNETVRTGWLREQKWLYSKRAPGNACLSGLRHQWESVPVSPGLPGPVNPDSKGCGTVMRSAPFGLRARSARHAFDLAVECAQITHGHPTGYLAAGAFAALVHFLMEDEVRRGAEPLAQAVRKAMDLLATYPSHEETTQALHAAVSLSTTGDPSPEKVGSLGEAWVAEEALAIAVYCALVHPEPGDFQRALLLSVNHSGDSDSTGAVCGNLLGAVHGETALPAEWLAHLEGREVIVELADDFAAQSVDGHEVTEAWLRKYPGA</sequence>
<dbReference type="InterPro" id="IPR036705">
    <property type="entry name" value="Ribosyl_crysJ1_sf"/>
</dbReference>
<comment type="cofactor">
    <cofactor evidence="1">
        <name>Mg(2+)</name>
        <dbReference type="ChEBI" id="CHEBI:18420"/>
    </cofactor>
    <text evidence="1">Binds 2 magnesium ions per subunit.</text>
</comment>
<reference evidence="3 4" key="1">
    <citation type="submission" date="2017-06" db="EMBL/GenBank/DDBJ databases">
        <authorList>
            <person name="Kim H.J."/>
            <person name="Triplett B.A."/>
        </authorList>
    </citation>
    <scope>NUCLEOTIDE SEQUENCE [LARGE SCALE GENOMIC DNA]</scope>
    <source>
        <strain evidence="3 4">CGMCC 4.2132</strain>
    </source>
</reference>
<dbReference type="PANTHER" id="PTHR16222">
    <property type="entry name" value="ADP-RIBOSYLGLYCOHYDROLASE"/>
    <property type="match status" value="1"/>
</dbReference>
<evidence type="ECO:0000256" key="2">
    <source>
        <dbReference type="SAM" id="MobiDB-lite"/>
    </source>
</evidence>
<dbReference type="RefSeq" id="WP_245878129.1">
    <property type="nucleotide sequence ID" value="NZ_FZOD01000003.1"/>
</dbReference>
<evidence type="ECO:0000256" key="1">
    <source>
        <dbReference type="PIRSR" id="PIRSR605502-1"/>
    </source>
</evidence>
<accession>A0A239BL89</accession>
<feature type="binding site" evidence="1">
    <location>
        <position position="65"/>
    </location>
    <ligand>
        <name>Mg(2+)</name>
        <dbReference type="ChEBI" id="CHEBI:18420"/>
        <label>1</label>
    </ligand>
</feature>
<feature type="binding site" evidence="1">
    <location>
        <position position="347"/>
    </location>
    <ligand>
        <name>Mg(2+)</name>
        <dbReference type="ChEBI" id="CHEBI:18420"/>
        <label>1</label>
    </ligand>
</feature>
<organism evidence="3 4">
    <name type="scientific">Streptosporangium subroseum</name>
    <dbReference type="NCBI Taxonomy" id="106412"/>
    <lineage>
        <taxon>Bacteria</taxon>
        <taxon>Bacillati</taxon>
        <taxon>Actinomycetota</taxon>
        <taxon>Actinomycetes</taxon>
        <taxon>Streptosporangiales</taxon>
        <taxon>Streptosporangiaceae</taxon>
        <taxon>Streptosporangium</taxon>
    </lineage>
</organism>
<dbReference type="EMBL" id="FZOD01000003">
    <property type="protein sequence ID" value="SNS07794.1"/>
    <property type="molecule type" value="Genomic_DNA"/>
</dbReference>
<dbReference type="InterPro" id="IPR005502">
    <property type="entry name" value="Ribosyl_crysJ1"/>
</dbReference>
<name>A0A239BL89_9ACTN</name>
<dbReference type="GO" id="GO:0016787">
    <property type="term" value="F:hydrolase activity"/>
    <property type="evidence" value="ECO:0007669"/>
    <property type="project" value="UniProtKB-KW"/>
</dbReference>
<dbReference type="PANTHER" id="PTHR16222:SF12">
    <property type="entry name" value="ADP-RIBOSYLGLYCOHYDROLASE-RELATED"/>
    <property type="match status" value="1"/>
</dbReference>
<dbReference type="GO" id="GO:0046872">
    <property type="term" value="F:metal ion binding"/>
    <property type="evidence" value="ECO:0007669"/>
    <property type="project" value="UniProtKB-KW"/>
</dbReference>
<evidence type="ECO:0000313" key="3">
    <source>
        <dbReference type="EMBL" id="SNS07794.1"/>
    </source>
</evidence>
<feature type="binding site" evidence="1">
    <location>
        <position position="64"/>
    </location>
    <ligand>
        <name>Mg(2+)</name>
        <dbReference type="ChEBI" id="CHEBI:18420"/>
        <label>1</label>
    </ligand>
</feature>
<protein>
    <submittedName>
        <fullName evidence="3">ADP-ribosylglycohydrolase</fullName>
    </submittedName>
</protein>
<feature type="binding site" evidence="1">
    <location>
        <position position="345"/>
    </location>
    <ligand>
        <name>Mg(2+)</name>
        <dbReference type="ChEBI" id="CHEBI:18420"/>
        <label>1</label>
    </ligand>
</feature>
<evidence type="ECO:0000313" key="4">
    <source>
        <dbReference type="Proteomes" id="UP000198282"/>
    </source>
</evidence>
<keyword evidence="1" id="KW-0479">Metal-binding</keyword>
<dbReference type="Proteomes" id="UP000198282">
    <property type="component" value="Unassembled WGS sequence"/>
</dbReference>